<dbReference type="PANTHER" id="PTHR31511:SF12">
    <property type="entry name" value="RHO TERMINATION FACTOR N-TERMINAL DOMAIN-CONTAINING PROTEIN"/>
    <property type="match status" value="1"/>
</dbReference>
<dbReference type="InterPro" id="IPR036397">
    <property type="entry name" value="RNaseH_sf"/>
</dbReference>
<name>T1JF04_STRMM</name>
<dbReference type="STRING" id="126957.T1JF04"/>
<proteinExistence type="predicted"/>
<accession>T1JF04</accession>
<reference evidence="2" key="1">
    <citation type="submission" date="2011-05" db="EMBL/GenBank/DDBJ databases">
        <authorList>
            <person name="Richards S.R."/>
            <person name="Qu J."/>
            <person name="Jiang H."/>
            <person name="Jhangiani S.N."/>
            <person name="Agravi P."/>
            <person name="Goodspeed R."/>
            <person name="Gross S."/>
            <person name="Mandapat C."/>
            <person name="Jackson L."/>
            <person name="Mathew T."/>
            <person name="Pu L."/>
            <person name="Thornton R."/>
            <person name="Saada N."/>
            <person name="Wilczek-Boney K.B."/>
            <person name="Lee S."/>
            <person name="Kovar C."/>
            <person name="Wu Y."/>
            <person name="Scherer S.E."/>
            <person name="Worley K.C."/>
            <person name="Muzny D.M."/>
            <person name="Gibbs R."/>
        </authorList>
    </citation>
    <scope>NUCLEOTIDE SEQUENCE</scope>
    <source>
        <strain evidence="2">Brora</strain>
    </source>
</reference>
<dbReference type="Proteomes" id="UP000014500">
    <property type="component" value="Unassembled WGS sequence"/>
</dbReference>
<keyword evidence="2" id="KW-1185">Reference proteome</keyword>
<evidence type="ECO:0008006" key="3">
    <source>
        <dbReference type="Google" id="ProtNLM"/>
    </source>
</evidence>
<dbReference type="PhylomeDB" id="T1JF04"/>
<dbReference type="PANTHER" id="PTHR31511">
    <property type="entry name" value="PROTEIN CBG23764"/>
    <property type="match status" value="1"/>
</dbReference>
<dbReference type="AlphaFoldDB" id="T1JF04"/>
<reference evidence="1" key="2">
    <citation type="submission" date="2015-02" db="UniProtKB">
        <authorList>
            <consortium name="EnsemblMetazoa"/>
        </authorList>
    </citation>
    <scope>IDENTIFICATION</scope>
</reference>
<evidence type="ECO:0000313" key="2">
    <source>
        <dbReference type="Proteomes" id="UP000014500"/>
    </source>
</evidence>
<dbReference type="GO" id="GO:0003676">
    <property type="term" value="F:nucleic acid binding"/>
    <property type="evidence" value="ECO:0007669"/>
    <property type="project" value="InterPro"/>
</dbReference>
<dbReference type="Gene3D" id="3.30.420.10">
    <property type="entry name" value="Ribonuclease H-like superfamily/Ribonuclease H"/>
    <property type="match status" value="1"/>
</dbReference>
<dbReference type="EnsemblMetazoa" id="SMAR012408-RA">
    <property type="protein sequence ID" value="SMAR012408-PA"/>
    <property type="gene ID" value="SMAR012408"/>
</dbReference>
<protein>
    <recommendedName>
        <fullName evidence="3">DNA-directed DNA polymerase</fullName>
    </recommendedName>
</protein>
<sequence length="125" mass="14829">MIMPLADFVAQRIIFCTKTRVIFHNLKNYDAHLLIEGIGKFKERKINCIPLNMERYIRFPQGNLQFLDSLQFMNASLETLTSNLLKSGPEKFKIMDNIFSQIKFIFFKKKGIFPYEYVNSFQKFN</sequence>
<dbReference type="HOGENOM" id="CLU_1995471_0_0_1"/>
<dbReference type="EMBL" id="JH432134">
    <property type="status" value="NOT_ANNOTATED_CDS"/>
    <property type="molecule type" value="Genomic_DNA"/>
</dbReference>
<organism evidence="1 2">
    <name type="scientific">Strigamia maritima</name>
    <name type="common">European centipede</name>
    <name type="synonym">Geophilus maritimus</name>
    <dbReference type="NCBI Taxonomy" id="126957"/>
    <lineage>
        <taxon>Eukaryota</taxon>
        <taxon>Metazoa</taxon>
        <taxon>Ecdysozoa</taxon>
        <taxon>Arthropoda</taxon>
        <taxon>Myriapoda</taxon>
        <taxon>Chilopoda</taxon>
        <taxon>Pleurostigmophora</taxon>
        <taxon>Geophilomorpha</taxon>
        <taxon>Linotaeniidae</taxon>
        <taxon>Strigamia</taxon>
    </lineage>
</organism>
<evidence type="ECO:0000313" key="1">
    <source>
        <dbReference type="EnsemblMetazoa" id="SMAR012408-PA"/>
    </source>
</evidence>